<protein>
    <submittedName>
        <fullName evidence="2">Uncharacterized protein</fullName>
    </submittedName>
</protein>
<sequence>MDKPRESATTIAGRLTTWLMLCVVALSVLMVAAAYVPARLKLLGLYSIVLGLAAGWVIGQIARQCRMHYRRVLFPAALLMTIIALSGQIGESYRVWRNSKRDRLAEQSQAALIFDNPAFGETPPPTDTFNDYLTLRFSPLTESSWSLLQSAANWPRLLLGLEVLLGGLAGAFVAARLVSAPFCVTCESWHEPQRSVVLGSTAGNRCLQLLTNKEQPAIPEGGRLHLEYTSCRCSSAIPVIRCTREQPGQATSVVVTVQPNRETLAQLTTLLDGNDNAQ</sequence>
<accession>A0A517ZMX4</accession>
<keyword evidence="3" id="KW-1185">Reference proteome</keyword>
<gene>
    <name evidence="2" type="ORF">Mal52_23090</name>
</gene>
<reference evidence="2 3" key="1">
    <citation type="submission" date="2019-02" db="EMBL/GenBank/DDBJ databases">
        <title>Deep-cultivation of Planctomycetes and their phenomic and genomic characterization uncovers novel biology.</title>
        <authorList>
            <person name="Wiegand S."/>
            <person name="Jogler M."/>
            <person name="Boedeker C."/>
            <person name="Pinto D."/>
            <person name="Vollmers J."/>
            <person name="Rivas-Marin E."/>
            <person name="Kohn T."/>
            <person name="Peeters S.H."/>
            <person name="Heuer A."/>
            <person name="Rast P."/>
            <person name="Oberbeckmann S."/>
            <person name="Bunk B."/>
            <person name="Jeske O."/>
            <person name="Meyerdierks A."/>
            <person name="Storesund J.E."/>
            <person name="Kallscheuer N."/>
            <person name="Luecker S."/>
            <person name="Lage O.M."/>
            <person name="Pohl T."/>
            <person name="Merkel B.J."/>
            <person name="Hornburger P."/>
            <person name="Mueller R.-W."/>
            <person name="Bruemmer F."/>
            <person name="Labrenz M."/>
            <person name="Spormann A.M."/>
            <person name="Op den Camp H."/>
            <person name="Overmann J."/>
            <person name="Amann R."/>
            <person name="Jetten M.S.M."/>
            <person name="Mascher T."/>
            <person name="Medema M.H."/>
            <person name="Devos D.P."/>
            <person name="Kaster A.-K."/>
            <person name="Ovreas L."/>
            <person name="Rohde M."/>
            <person name="Galperin M.Y."/>
            <person name="Jogler C."/>
        </authorList>
    </citation>
    <scope>NUCLEOTIDE SEQUENCE [LARGE SCALE GENOMIC DNA]</scope>
    <source>
        <strain evidence="2 3">Mal52</strain>
    </source>
</reference>
<dbReference type="EMBL" id="CP036276">
    <property type="protein sequence ID" value="QDU43832.1"/>
    <property type="molecule type" value="Genomic_DNA"/>
</dbReference>
<feature type="transmembrane region" description="Helical" evidence="1">
    <location>
        <begin position="42"/>
        <end position="59"/>
    </location>
</feature>
<dbReference type="Proteomes" id="UP000319383">
    <property type="component" value="Chromosome"/>
</dbReference>
<dbReference type="RefSeq" id="WP_145376122.1">
    <property type="nucleotide sequence ID" value="NZ_CP036276.1"/>
</dbReference>
<keyword evidence="1" id="KW-1133">Transmembrane helix</keyword>
<feature type="transmembrane region" description="Helical" evidence="1">
    <location>
        <begin position="71"/>
        <end position="90"/>
    </location>
</feature>
<keyword evidence="1" id="KW-0472">Membrane</keyword>
<organism evidence="2 3">
    <name type="scientific">Symmachiella dynata</name>
    <dbReference type="NCBI Taxonomy" id="2527995"/>
    <lineage>
        <taxon>Bacteria</taxon>
        <taxon>Pseudomonadati</taxon>
        <taxon>Planctomycetota</taxon>
        <taxon>Planctomycetia</taxon>
        <taxon>Planctomycetales</taxon>
        <taxon>Planctomycetaceae</taxon>
        <taxon>Symmachiella</taxon>
    </lineage>
</organism>
<proteinExistence type="predicted"/>
<evidence type="ECO:0000313" key="2">
    <source>
        <dbReference type="EMBL" id="QDU43832.1"/>
    </source>
</evidence>
<evidence type="ECO:0000256" key="1">
    <source>
        <dbReference type="SAM" id="Phobius"/>
    </source>
</evidence>
<dbReference type="KEGG" id="sdyn:Mal52_23090"/>
<evidence type="ECO:0000313" key="3">
    <source>
        <dbReference type="Proteomes" id="UP000319383"/>
    </source>
</evidence>
<name>A0A517ZMX4_9PLAN</name>
<dbReference type="AlphaFoldDB" id="A0A517ZMX4"/>
<feature type="transmembrane region" description="Helical" evidence="1">
    <location>
        <begin position="12"/>
        <end position="36"/>
    </location>
</feature>
<keyword evidence="1" id="KW-0812">Transmembrane</keyword>